<evidence type="ECO:0000313" key="3">
    <source>
        <dbReference type="Proteomes" id="UP000322521"/>
    </source>
</evidence>
<proteinExistence type="predicted"/>
<keyword evidence="3" id="KW-1185">Reference proteome</keyword>
<name>A0A5M9P489_9VIBR</name>
<dbReference type="Proteomes" id="UP000322521">
    <property type="component" value="Unassembled WGS sequence"/>
</dbReference>
<protein>
    <submittedName>
        <fullName evidence="2">DUF4113 domain-containing protein</fullName>
    </submittedName>
</protein>
<dbReference type="OrthoDB" id="9808813at2"/>
<accession>A0A5M9P489</accession>
<gene>
    <name evidence="2" type="ORF">F4W18_00115</name>
</gene>
<evidence type="ECO:0000259" key="1">
    <source>
        <dbReference type="Pfam" id="PF13438"/>
    </source>
</evidence>
<dbReference type="InterPro" id="IPR025188">
    <property type="entry name" value="DUF4113"/>
</dbReference>
<dbReference type="AlphaFoldDB" id="A0A5M9P489"/>
<reference evidence="2 3" key="1">
    <citation type="submission" date="2019-09" db="EMBL/GenBank/DDBJ databases">
        <title>Draft genome sequence of various Type strains from the CCUG.</title>
        <authorList>
            <person name="Pineiro-Iglesias B."/>
            <person name="Tunovic T."/>
            <person name="Unosson C."/>
            <person name="Inganas E."/>
            <person name="Ohlen M."/>
            <person name="Cardew S."/>
            <person name="Jensie-Markopoulos S."/>
            <person name="Salva-Serra F."/>
            <person name="Jaen-Luchoro D."/>
            <person name="Karlsson R."/>
            <person name="Svensson-Stadler L."/>
            <person name="Chun J."/>
            <person name="Moore E."/>
        </authorList>
    </citation>
    <scope>NUCLEOTIDE SEQUENCE [LARGE SCALE GENOMIC DNA]</scope>
    <source>
        <strain evidence="2 3">CCUG 56969T</strain>
    </source>
</reference>
<evidence type="ECO:0000313" key="2">
    <source>
        <dbReference type="EMBL" id="KAA8680985.1"/>
    </source>
</evidence>
<sequence length="45" mass="5304">MDVYDTLNQRFGCVEQGGIAEVQMRRQMLTPQYTTRWVDLPKIKS</sequence>
<dbReference type="Pfam" id="PF13438">
    <property type="entry name" value="DUF4113"/>
    <property type="match status" value="1"/>
</dbReference>
<organism evidence="2 3">
    <name type="scientific">Vibrio gigantis</name>
    <dbReference type="NCBI Taxonomy" id="296199"/>
    <lineage>
        <taxon>Bacteria</taxon>
        <taxon>Pseudomonadati</taxon>
        <taxon>Pseudomonadota</taxon>
        <taxon>Gammaproteobacteria</taxon>
        <taxon>Vibrionales</taxon>
        <taxon>Vibrionaceae</taxon>
        <taxon>Vibrio</taxon>
    </lineage>
</organism>
<feature type="domain" description="DUF4113" evidence="1">
    <location>
        <begin position="1"/>
        <end position="43"/>
    </location>
</feature>
<dbReference type="EMBL" id="VXJS01000001">
    <property type="protein sequence ID" value="KAA8680985.1"/>
    <property type="molecule type" value="Genomic_DNA"/>
</dbReference>
<comment type="caution">
    <text evidence="2">The sequence shown here is derived from an EMBL/GenBank/DDBJ whole genome shotgun (WGS) entry which is preliminary data.</text>
</comment>